<gene>
    <name evidence="8" type="ORF">DWX93_05250</name>
</gene>
<feature type="transmembrane region" description="Helical" evidence="7">
    <location>
        <begin position="242"/>
        <end position="267"/>
    </location>
</feature>
<sequence length="383" mass="40873">MNHTTDWGRRWRNTGYITFFLSGICAISSGIIVSILQGKYEFDYGMTGTMLGLMSIGNMAASFAAGILPQKIGVKNTVLLLCSGYFLGYFLMAVTGMPGVLMAAFLLVGFAKGGALNNCTILVKDNSADRTRSMNILHACYACGALLCPFLAASLLGINDTLPMVGVAVTGLLLWMIFLTAGLPGAVKEKNGERGKISFAFLKDPKFWLITGLLFCQNAAETSVTGWLVTYYKDMGILSGSFAAYTVTVMWGATLIARLLIAFVFPVHHIFRTLVWMGGCCSVLYCGLVYMQHPAGAIAMLFAFAFAMAGVNPIAVAGAGREMNATSLGVMLPVAGIGAIVMPWLIGVIADRVGLVTGMFCNLIPCVGILVFSVLILKYQAKN</sequence>
<organism evidence="8 9">
    <name type="scientific">Roseburia hominis</name>
    <dbReference type="NCBI Taxonomy" id="301301"/>
    <lineage>
        <taxon>Bacteria</taxon>
        <taxon>Bacillati</taxon>
        <taxon>Bacillota</taxon>
        <taxon>Clostridia</taxon>
        <taxon>Lachnospirales</taxon>
        <taxon>Lachnospiraceae</taxon>
        <taxon>Roseburia</taxon>
    </lineage>
</organism>
<evidence type="ECO:0000256" key="4">
    <source>
        <dbReference type="ARBA" id="ARBA00022692"/>
    </source>
</evidence>
<comment type="caution">
    <text evidence="8">The sequence shown here is derived from an EMBL/GenBank/DDBJ whole genome shotgun (WGS) entry which is preliminary data.</text>
</comment>
<dbReference type="PANTHER" id="PTHR23514">
    <property type="entry name" value="BYPASS OF STOP CODON PROTEIN 6"/>
    <property type="match status" value="1"/>
</dbReference>
<dbReference type="GO" id="GO:0022857">
    <property type="term" value="F:transmembrane transporter activity"/>
    <property type="evidence" value="ECO:0007669"/>
    <property type="project" value="InterPro"/>
</dbReference>
<feature type="transmembrane region" description="Helical" evidence="7">
    <location>
        <begin position="77"/>
        <end position="94"/>
    </location>
</feature>
<dbReference type="InterPro" id="IPR011701">
    <property type="entry name" value="MFS"/>
</dbReference>
<evidence type="ECO:0000256" key="5">
    <source>
        <dbReference type="ARBA" id="ARBA00022989"/>
    </source>
</evidence>
<keyword evidence="3" id="KW-0813">Transport</keyword>
<dbReference type="Gene3D" id="1.20.1250.20">
    <property type="entry name" value="MFS general substrate transporter like domains"/>
    <property type="match status" value="2"/>
</dbReference>
<feature type="transmembrane region" description="Helical" evidence="7">
    <location>
        <begin position="100"/>
        <end position="123"/>
    </location>
</feature>
<feature type="transmembrane region" description="Helical" evidence="7">
    <location>
        <begin position="48"/>
        <end position="68"/>
    </location>
</feature>
<reference evidence="8 9" key="1">
    <citation type="submission" date="2018-08" db="EMBL/GenBank/DDBJ databases">
        <title>A genome reference for cultivated species of the human gut microbiota.</title>
        <authorList>
            <person name="Zou Y."/>
            <person name="Xue W."/>
            <person name="Luo G."/>
        </authorList>
    </citation>
    <scope>NUCLEOTIDE SEQUENCE [LARGE SCALE GENOMIC DNA]</scope>
    <source>
        <strain evidence="8 9">AF22-12AC</strain>
    </source>
</reference>
<dbReference type="InterPro" id="IPR036259">
    <property type="entry name" value="MFS_trans_sf"/>
</dbReference>
<evidence type="ECO:0000256" key="2">
    <source>
        <dbReference type="ARBA" id="ARBA00008335"/>
    </source>
</evidence>
<feature type="transmembrane region" description="Helical" evidence="7">
    <location>
        <begin position="355"/>
        <end position="377"/>
    </location>
</feature>
<feature type="transmembrane region" description="Helical" evidence="7">
    <location>
        <begin position="16"/>
        <end position="36"/>
    </location>
</feature>
<feature type="transmembrane region" description="Helical" evidence="7">
    <location>
        <begin position="135"/>
        <end position="158"/>
    </location>
</feature>
<keyword evidence="5 7" id="KW-1133">Transmembrane helix</keyword>
<comment type="subcellular location">
    <subcellularLocation>
        <location evidence="1">Cell membrane</location>
        <topology evidence="1">Multi-pass membrane protein</topology>
    </subcellularLocation>
</comment>
<accession>A0A395VC36</accession>
<dbReference type="AlphaFoldDB" id="A0A395VC36"/>
<evidence type="ECO:0000313" key="9">
    <source>
        <dbReference type="Proteomes" id="UP000266172"/>
    </source>
</evidence>
<evidence type="ECO:0000256" key="1">
    <source>
        <dbReference type="ARBA" id="ARBA00004651"/>
    </source>
</evidence>
<feature type="transmembrane region" description="Helical" evidence="7">
    <location>
        <begin position="164"/>
        <end position="187"/>
    </location>
</feature>
<feature type="transmembrane region" description="Helical" evidence="7">
    <location>
        <begin position="207"/>
        <end position="230"/>
    </location>
</feature>
<comment type="similarity">
    <text evidence="2">Belongs to the major facilitator superfamily.</text>
</comment>
<feature type="transmembrane region" description="Helical" evidence="7">
    <location>
        <begin position="274"/>
        <end position="291"/>
    </location>
</feature>
<dbReference type="GO" id="GO:0005886">
    <property type="term" value="C:plasma membrane"/>
    <property type="evidence" value="ECO:0007669"/>
    <property type="project" value="UniProtKB-SubCell"/>
</dbReference>
<dbReference type="Pfam" id="PF07690">
    <property type="entry name" value="MFS_1"/>
    <property type="match status" value="1"/>
</dbReference>
<feature type="transmembrane region" description="Helical" evidence="7">
    <location>
        <begin position="297"/>
        <end position="316"/>
    </location>
</feature>
<proteinExistence type="inferred from homology"/>
<keyword evidence="4 7" id="KW-0812">Transmembrane</keyword>
<evidence type="ECO:0000256" key="3">
    <source>
        <dbReference type="ARBA" id="ARBA00022448"/>
    </source>
</evidence>
<dbReference type="InterPro" id="IPR051788">
    <property type="entry name" value="MFS_Transporter"/>
</dbReference>
<dbReference type="Proteomes" id="UP000266172">
    <property type="component" value="Unassembled WGS sequence"/>
</dbReference>
<protein>
    <submittedName>
        <fullName evidence="8">MFS transporter</fullName>
    </submittedName>
</protein>
<evidence type="ECO:0000313" key="8">
    <source>
        <dbReference type="EMBL" id="RGS41526.1"/>
    </source>
</evidence>
<dbReference type="EMBL" id="QRVL01000002">
    <property type="protein sequence ID" value="RGS41526.1"/>
    <property type="molecule type" value="Genomic_DNA"/>
</dbReference>
<evidence type="ECO:0000256" key="7">
    <source>
        <dbReference type="SAM" id="Phobius"/>
    </source>
</evidence>
<dbReference type="RefSeq" id="WP_118096902.1">
    <property type="nucleotide sequence ID" value="NZ_CAKMUY010000011.1"/>
</dbReference>
<name>A0A395VC36_9FIRM</name>
<feature type="transmembrane region" description="Helical" evidence="7">
    <location>
        <begin position="328"/>
        <end position="349"/>
    </location>
</feature>
<evidence type="ECO:0000256" key="6">
    <source>
        <dbReference type="ARBA" id="ARBA00023136"/>
    </source>
</evidence>
<keyword evidence="6 7" id="KW-0472">Membrane</keyword>
<dbReference type="SUPFAM" id="SSF103473">
    <property type="entry name" value="MFS general substrate transporter"/>
    <property type="match status" value="1"/>
</dbReference>
<dbReference type="PANTHER" id="PTHR23514:SF3">
    <property type="entry name" value="BYPASS OF STOP CODON PROTEIN 6"/>
    <property type="match status" value="1"/>
</dbReference>